<dbReference type="InParanoid" id="D6WNJ6"/>
<evidence type="ECO:0000313" key="2">
    <source>
        <dbReference type="Proteomes" id="UP000007266"/>
    </source>
</evidence>
<gene>
    <name evidence="1" type="primary">GLEAN_13141</name>
    <name evidence="1" type="ORF">TcasGA2_TC013141</name>
</gene>
<dbReference type="HOGENOM" id="CLU_1898904_0_0_1"/>
<dbReference type="AlphaFoldDB" id="D6WNJ6"/>
<reference evidence="1 2" key="1">
    <citation type="journal article" date="2008" name="Nature">
        <title>The genome of the model beetle and pest Tribolium castaneum.</title>
        <authorList>
            <consortium name="Tribolium Genome Sequencing Consortium"/>
            <person name="Richards S."/>
            <person name="Gibbs R.A."/>
            <person name="Weinstock G.M."/>
            <person name="Brown S.J."/>
            <person name="Denell R."/>
            <person name="Beeman R.W."/>
            <person name="Gibbs R."/>
            <person name="Beeman R.W."/>
            <person name="Brown S.J."/>
            <person name="Bucher G."/>
            <person name="Friedrich M."/>
            <person name="Grimmelikhuijzen C.J."/>
            <person name="Klingler M."/>
            <person name="Lorenzen M."/>
            <person name="Richards S."/>
            <person name="Roth S."/>
            <person name="Schroder R."/>
            <person name="Tautz D."/>
            <person name="Zdobnov E.M."/>
            <person name="Muzny D."/>
            <person name="Gibbs R.A."/>
            <person name="Weinstock G.M."/>
            <person name="Attaway T."/>
            <person name="Bell S."/>
            <person name="Buhay C.J."/>
            <person name="Chandrabose M.N."/>
            <person name="Chavez D."/>
            <person name="Clerk-Blankenburg K.P."/>
            <person name="Cree A."/>
            <person name="Dao M."/>
            <person name="Davis C."/>
            <person name="Chacko J."/>
            <person name="Dinh H."/>
            <person name="Dugan-Rocha S."/>
            <person name="Fowler G."/>
            <person name="Garner T.T."/>
            <person name="Garnes J."/>
            <person name="Gnirke A."/>
            <person name="Hawes A."/>
            <person name="Hernandez J."/>
            <person name="Hines S."/>
            <person name="Holder M."/>
            <person name="Hume J."/>
            <person name="Jhangiani S.N."/>
            <person name="Joshi V."/>
            <person name="Khan Z.M."/>
            <person name="Jackson L."/>
            <person name="Kovar C."/>
            <person name="Kowis A."/>
            <person name="Lee S."/>
            <person name="Lewis L.R."/>
            <person name="Margolis J."/>
            <person name="Morgan M."/>
            <person name="Nazareth L.V."/>
            <person name="Nguyen N."/>
            <person name="Okwuonu G."/>
            <person name="Parker D."/>
            <person name="Richards S."/>
            <person name="Ruiz S.J."/>
            <person name="Santibanez J."/>
            <person name="Savard J."/>
            <person name="Scherer S.E."/>
            <person name="Schneider B."/>
            <person name="Sodergren E."/>
            <person name="Tautz D."/>
            <person name="Vattahil S."/>
            <person name="Villasana D."/>
            <person name="White C.S."/>
            <person name="Wright R."/>
            <person name="Park Y."/>
            <person name="Beeman R.W."/>
            <person name="Lord J."/>
            <person name="Oppert B."/>
            <person name="Lorenzen M."/>
            <person name="Brown S."/>
            <person name="Wang L."/>
            <person name="Savard J."/>
            <person name="Tautz D."/>
            <person name="Richards S."/>
            <person name="Weinstock G."/>
            <person name="Gibbs R.A."/>
            <person name="Liu Y."/>
            <person name="Worley K."/>
            <person name="Weinstock G."/>
            <person name="Elsik C.G."/>
            <person name="Reese J.T."/>
            <person name="Elhaik E."/>
            <person name="Landan G."/>
            <person name="Graur D."/>
            <person name="Arensburger P."/>
            <person name="Atkinson P."/>
            <person name="Beeman R.W."/>
            <person name="Beidler J."/>
            <person name="Brown S.J."/>
            <person name="Demuth J.P."/>
            <person name="Drury D.W."/>
            <person name="Du Y.Z."/>
            <person name="Fujiwara H."/>
            <person name="Lorenzen M."/>
            <person name="Maselli V."/>
            <person name="Osanai M."/>
            <person name="Park Y."/>
            <person name="Robertson H.M."/>
            <person name="Tu Z."/>
            <person name="Wang J.J."/>
            <person name="Wang S."/>
            <person name="Richards S."/>
            <person name="Song H."/>
            <person name="Zhang L."/>
            <person name="Sodergren E."/>
            <person name="Werner D."/>
            <person name="Stanke M."/>
            <person name="Morgenstern B."/>
            <person name="Solovyev V."/>
            <person name="Kosarev P."/>
            <person name="Brown G."/>
            <person name="Chen H.C."/>
            <person name="Ermolaeva O."/>
            <person name="Hlavina W."/>
            <person name="Kapustin Y."/>
            <person name="Kiryutin B."/>
            <person name="Kitts P."/>
            <person name="Maglott D."/>
            <person name="Pruitt K."/>
            <person name="Sapojnikov V."/>
            <person name="Souvorov A."/>
            <person name="Mackey A.J."/>
            <person name="Waterhouse R.M."/>
            <person name="Wyder S."/>
            <person name="Zdobnov E.M."/>
            <person name="Zdobnov E.M."/>
            <person name="Wyder S."/>
            <person name="Kriventseva E.V."/>
            <person name="Kadowaki T."/>
            <person name="Bork P."/>
            <person name="Aranda M."/>
            <person name="Bao R."/>
            <person name="Beermann A."/>
            <person name="Berns N."/>
            <person name="Bolognesi R."/>
            <person name="Bonneton F."/>
            <person name="Bopp D."/>
            <person name="Brown S.J."/>
            <person name="Bucher G."/>
            <person name="Butts T."/>
            <person name="Chaumot A."/>
            <person name="Denell R.E."/>
            <person name="Ferrier D.E."/>
            <person name="Friedrich M."/>
            <person name="Gordon C.M."/>
            <person name="Jindra M."/>
            <person name="Klingler M."/>
            <person name="Lan Q."/>
            <person name="Lattorff H.M."/>
            <person name="Laudet V."/>
            <person name="von Levetsow C."/>
            <person name="Liu Z."/>
            <person name="Lutz R."/>
            <person name="Lynch J.A."/>
            <person name="da Fonseca R.N."/>
            <person name="Posnien N."/>
            <person name="Reuter R."/>
            <person name="Roth S."/>
            <person name="Savard J."/>
            <person name="Schinko J.B."/>
            <person name="Schmitt C."/>
            <person name="Schoppmeier M."/>
            <person name="Schroder R."/>
            <person name="Shippy T.D."/>
            <person name="Simonnet F."/>
            <person name="Marques-Souza H."/>
            <person name="Tautz D."/>
            <person name="Tomoyasu Y."/>
            <person name="Trauner J."/>
            <person name="Van der Zee M."/>
            <person name="Vervoort M."/>
            <person name="Wittkopp N."/>
            <person name="Wimmer E.A."/>
            <person name="Yang X."/>
            <person name="Jones A.K."/>
            <person name="Sattelle D.B."/>
            <person name="Ebert P.R."/>
            <person name="Nelson D."/>
            <person name="Scott J.G."/>
            <person name="Beeman R.W."/>
            <person name="Muthukrishnan S."/>
            <person name="Kramer K.J."/>
            <person name="Arakane Y."/>
            <person name="Beeman R.W."/>
            <person name="Zhu Q."/>
            <person name="Hogenkamp D."/>
            <person name="Dixit R."/>
            <person name="Oppert B."/>
            <person name="Jiang H."/>
            <person name="Zou Z."/>
            <person name="Marshall J."/>
            <person name="Elpidina E."/>
            <person name="Vinokurov K."/>
            <person name="Oppert C."/>
            <person name="Zou Z."/>
            <person name="Evans J."/>
            <person name="Lu Z."/>
            <person name="Zhao P."/>
            <person name="Sumathipala N."/>
            <person name="Altincicek B."/>
            <person name="Vilcinskas A."/>
            <person name="Williams M."/>
            <person name="Hultmark D."/>
            <person name="Hetru C."/>
            <person name="Jiang H."/>
            <person name="Grimmelikhuijzen C.J."/>
            <person name="Hauser F."/>
            <person name="Cazzamali G."/>
            <person name="Williamson M."/>
            <person name="Park Y."/>
            <person name="Li B."/>
            <person name="Tanaka Y."/>
            <person name="Predel R."/>
            <person name="Neupert S."/>
            <person name="Schachtner J."/>
            <person name="Verleyen P."/>
            <person name="Raible F."/>
            <person name="Bork P."/>
            <person name="Friedrich M."/>
            <person name="Walden K.K."/>
            <person name="Robertson H.M."/>
            <person name="Angeli S."/>
            <person name="Foret S."/>
            <person name="Bucher G."/>
            <person name="Schuetz S."/>
            <person name="Maleszka R."/>
            <person name="Wimmer E.A."/>
            <person name="Beeman R.W."/>
            <person name="Lorenzen M."/>
            <person name="Tomoyasu Y."/>
            <person name="Miller S.C."/>
            <person name="Grossmann D."/>
            <person name="Bucher G."/>
        </authorList>
    </citation>
    <scope>NUCLEOTIDE SEQUENCE [LARGE SCALE GENOMIC DNA]</scope>
    <source>
        <strain evidence="1 2">Georgia GA2</strain>
    </source>
</reference>
<sequence length="134" mass="13392">MRVVLPRPSIDPGDFEAVVPGAGVGPLALGAGADAVSVGLAVLPAAAVGAAVVEVEAAAVHVAAGGGRARGPGGRGGGAPVVPHLVRLLHALTTHRHSPSSSPLTMSLCVLHARARSWLRILINISSAFRSVVW</sequence>
<proteinExistence type="predicted"/>
<name>D6WNJ6_TRICA</name>
<dbReference type="EMBL" id="KQ971343">
    <property type="protein sequence ID" value="EFA03220.1"/>
    <property type="molecule type" value="Genomic_DNA"/>
</dbReference>
<keyword evidence="2" id="KW-1185">Reference proteome</keyword>
<protein>
    <submittedName>
        <fullName evidence="1">Uncharacterized protein</fullName>
    </submittedName>
</protein>
<accession>D6WNJ6</accession>
<evidence type="ECO:0000313" key="1">
    <source>
        <dbReference type="EMBL" id="EFA03220.1"/>
    </source>
</evidence>
<organism evidence="1 2">
    <name type="scientific">Tribolium castaneum</name>
    <name type="common">Red flour beetle</name>
    <dbReference type="NCBI Taxonomy" id="7070"/>
    <lineage>
        <taxon>Eukaryota</taxon>
        <taxon>Metazoa</taxon>
        <taxon>Ecdysozoa</taxon>
        <taxon>Arthropoda</taxon>
        <taxon>Hexapoda</taxon>
        <taxon>Insecta</taxon>
        <taxon>Pterygota</taxon>
        <taxon>Neoptera</taxon>
        <taxon>Endopterygota</taxon>
        <taxon>Coleoptera</taxon>
        <taxon>Polyphaga</taxon>
        <taxon>Cucujiformia</taxon>
        <taxon>Tenebrionidae</taxon>
        <taxon>Tenebrionidae incertae sedis</taxon>
        <taxon>Tribolium</taxon>
    </lineage>
</organism>
<reference evidence="1 2" key="2">
    <citation type="journal article" date="2010" name="Nucleic Acids Res.">
        <title>BeetleBase in 2010: revisions to provide comprehensive genomic information for Tribolium castaneum.</title>
        <authorList>
            <person name="Kim H.S."/>
            <person name="Murphy T."/>
            <person name="Xia J."/>
            <person name="Caragea D."/>
            <person name="Park Y."/>
            <person name="Beeman R.W."/>
            <person name="Lorenzen M.D."/>
            <person name="Butcher S."/>
            <person name="Manak J.R."/>
            <person name="Brown S.J."/>
        </authorList>
    </citation>
    <scope>GENOME REANNOTATION</scope>
    <source>
        <strain evidence="1 2">Georgia GA2</strain>
    </source>
</reference>
<dbReference type="Proteomes" id="UP000007266">
    <property type="component" value="Linkage group 5"/>
</dbReference>